<protein>
    <recommendedName>
        <fullName evidence="2">Phospholipase C</fullName>
    </recommendedName>
</protein>
<dbReference type="GO" id="GO:0016788">
    <property type="term" value="F:hydrolase activity, acting on ester bonds"/>
    <property type="evidence" value="ECO:0007669"/>
    <property type="project" value="InterPro"/>
</dbReference>
<organism evidence="1">
    <name type="scientific">Singulisphaera sp. Ch08</name>
    <dbReference type="NCBI Taxonomy" id="3120278"/>
    <lineage>
        <taxon>Bacteria</taxon>
        <taxon>Pseudomonadati</taxon>
        <taxon>Planctomycetota</taxon>
        <taxon>Planctomycetia</taxon>
        <taxon>Isosphaerales</taxon>
        <taxon>Isosphaeraceae</taxon>
        <taxon>Singulisphaera</taxon>
    </lineage>
</organism>
<dbReference type="InterPro" id="IPR008947">
    <property type="entry name" value="PLipase_C/P1_nuclease_dom_sf"/>
</dbReference>
<reference evidence="1" key="1">
    <citation type="submission" date="2024-05" db="EMBL/GenBank/DDBJ databases">
        <title>Planctomycetes of the genus Singulisphaera possess chitinolytic capabilities.</title>
        <authorList>
            <person name="Ivanova A."/>
        </authorList>
    </citation>
    <scope>NUCLEOTIDE SEQUENCE</scope>
    <source>
        <strain evidence="1">Ch08T</strain>
    </source>
</reference>
<sequence>MRSRRFRLMVTLCVSTLVAVMVTVTPLASAWDSKKFAQQPVHPTHSYLTEWAIDQLKTEAPELNQFRSELVEGANQELHELPTSGTLHGIDLEAKRKQHKGTNEGCDDIEGWWQDALAAYKSGNKAQAYFLLGIMIHMVEDMGVPAHANKVYHQGNLKEFDNFEFLGILNWKPKFDDINRNDPAYPEPWKYYAFSQDWAHTDAPDYHDRDEFSKTWVLASKAEKRLFSNREGRTCHVVMWALRSASKVFKG</sequence>
<dbReference type="SUPFAM" id="SSF48537">
    <property type="entry name" value="Phospholipase C/P1 nuclease"/>
    <property type="match status" value="1"/>
</dbReference>
<dbReference type="EMBL" id="CP155447">
    <property type="protein sequence ID" value="XBH05479.1"/>
    <property type="molecule type" value="Genomic_DNA"/>
</dbReference>
<dbReference type="RefSeq" id="WP_406698301.1">
    <property type="nucleotide sequence ID" value="NZ_CP155447.1"/>
</dbReference>
<evidence type="ECO:0008006" key="2">
    <source>
        <dbReference type="Google" id="ProtNLM"/>
    </source>
</evidence>
<proteinExistence type="predicted"/>
<evidence type="ECO:0000313" key="1">
    <source>
        <dbReference type="EMBL" id="XBH05479.1"/>
    </source>
</evidence>
<name>A0AAU7CJA1_9BACT</name>
<gene>
    <name evidence="1" type="ORF">V5E97_05520</name>
</gene>
<dbReference type="AlphaFoldDB" id="A0AAU7CJA1"/>
<dbReference type="Gene3D" id="1.10.575.10">
    <property type="entry name" value="P1 Nuclease"/>
    <property type="match status" value="1"/>
</dbReference>
<accession>A0AAU7CJA1</accession>